<organism evidence="4 5">
    <name type="scientific">Marinomonas algarum</name>
    <dbReference type="NCBI Taxonomy" id="2883105"/>
    <lineage>
        <taxon>Bacteria</taxon>
        <taxon>Pseudomonadati</taxon>
        <taxon>Pseudomonadota</taxon>
        <taxon>Gammaproteobacteria</taxon>
        <taxon>Oceanospirillales</taxon>
        <taxon>Oceanospirillaceae</taxon>
        <taxon>Marinomonas</taxon>
    </lineage>
</organism>
<dbReference type="EC" id="3.1.3.16" evidence="4"/>
<keyword evidence="2" id="KW-1133">Transmembrane helix</keyword>
<dbReference type="SMART" id="SM00304">
    <property type="entry name" value="HAMP"/>
    <property type="match status" value="1"/>
</dbReference>
<dbReference type="GO" id="GO:0004722">
    <property type="term" value="F:protein serine/threonine phosphatase activity"/>
    <property type="evidence" value="ECO:0007669"/>
    <property type="project" value="UniProtKB-EC"/>
</dbReference>
<dbReference type="InterPro" id="IPR003660">
    <property type="entry name" value="HAMP_dom"/>
</dbReference>
<dbReference type="RefSeq" id="WP_226753483.1">
    <property type="nucleotide sequence ID" value="NZ_JAJATW010000004.1"/>
</dbReference>
<keyword evidence="1 4" id="KW-0378">Hydrolase</keyword>
<feature type="transmembrane region" description="Helical" evidence="2">
    <location>
        <begin position="310"/>
        <end position="333"/>
    </location>
</feature>
<evidence type="ECO:0000313" key="4">
    <source>
        <dbReference type="EMBL" id="MCB5161099.1"/>
    </source>
</evidence>
<name>A0A9X1LBP3_9GAMM</name>
<protein>
    <submittedName>
        <fullName evidence="4">Biofilm regulation protein phosphatase SiaA</fullName>
        <ecNumber evidence="4">3.1.3.16</ecNumber>
    </submittedName>
</protein>
<dbReference type="PROSITE" id="PS50885">
    <property type="entry name" value="HAMP"/>
    <property type="match status" value="1"/>
</dbReference>
<dbReference type="PANTHER" id="PTHR43156:SF9">
    <property type="entry name" value="HAMP DOMAIN-CONTAINING PROTEIN"/>
    <property type="match status" value="1"/>
</dbReference>
<dbReference type="InterPro" id="IPR001932">
    <property type="entry name" value="PPM-type_phosphatase-like_dom"/>
</dbReference>
<dbReference type="NCBIfam" id="NF038263">
    <property type="entry name" value="prot_phos_SiaA"/>
    <property type="match status" value="1"/>
</dbReference>
<dbReference type="GO" id="GO:0016020">
    <property type="term" value="C:membrane"/>
    <property type="evidence" value="ECO:0007669"/>
    <property type="project" value="InterPro"/>
</dbReference>
<dbReference type="InterPro" id="IPR052016">
    <property type="entry name" value="Bact_Sigma-Reg"/>
</dbReference>
<reference evidence="4" key="1">
    <citation type="submission" date="2021-10" db="EMBL/GenBank/DDBJ databases">
        <title>Marinomonas pontica sp. nov., isolated from the Black Sea.</title>
        <authorList>
            <person name="Zhao L.-H."/>
            <person name="Xue J.-H."/>
        </authorList>
    </citation>
    <scope>NUCLEOTIDE SEQUENCE</scope>
    <source>
        <strain evidence="4">E8</strain>
    </source>
</reference>
<dbReference type="Gene3D" id="3.60.40.10">
    <property type="entry name" value="PPM-type phosphatase domain"/>
    <property type="match status" value="1"/>
</dbReference>
<dbReference type="EMBL" id="JAJATW010000004">
    <property type="protein sequence ID" value="MCB5161099.1"/>
    <property type="molecule type" value="Genomic_DNA"/>
</dbReference>
<dbReference type="InterPro" id="IPR036457">
    <property type="entry name" value="PPM-type-like_dom_sf"/>
</dbReference>
<gene>
    <name evidence="4" type="primary">siaA</name>
    <name evidence="4" type="ORF">LG368_04200</name>
</gene>
<feature type="domain" description="HAMP" evidence="3">
    <location>
        <begin position="335"/>
        <end position="387"/>
    </location>
</feature>
<evidence type="ECO:0000259" key="3">
    <source>
        <dbReference type="PROSITE" id="PS50885"/>
    </source>
</evidence>
<keyword evidence="5" id="KW-1185">Reference proteome</keyword>
<dbReference type="CDD" id="cd06225">
    <property type="entry name" value="HAMP"/>
    <property type="match status" value="1"/>
</dbReference>
<dbReference type="SUPFAM" id="SSF158472">
    <property type="entry name" value="HAMP domain-like"/>
    <property type="match status" value="1"/>
</dbReference>
<dbReference type="Pfam" id="PF07228">
    <property type="entry name" value="SpoIIE"/>
    <property type="match status" value="1"/>
</dbReference>
<evidence type="ECO:0000313" key="5">
    <source>
        <dbReference type="Proteomes" id="UP001139095"/>
    </source>
</evidence>
<evidence type="ECO:0000256" key="1">
    <source>
        <dbReference type="ARBA" id="ARBA00022801"/>
    </source>
</evidence>
<dbReference type="Proteomes" id="UP001139095">
    <property type="component" value="Unassembled WGS sequence"/>
</dbReference>
<dbReference type="Pfam" id="PF00672">
    <property type="entry name" value="HAMP"/>
    <property type="match status" value="1"/>
</dbReference>
<accession>A0A9X1LBP3</accession>
<feature type="transmembrane region" description="Helical" evidence="2">
    <location>
        <begin position="12"/>
        <end position="33"/>
    </location>
</feature>
<keyword evidence="2" id="KW-0812">Transmembrane</keyword>
<keyword evidence="2" id="KW-0472">Membrane</keyword>
<dbReference type="SMART" id="SM00331">
    <property type="entry name" value="PP2C_SIG"/>
    <property type="match status" value="1"/>
</dbReference>
<sequence length="666" mass="73918">MARWGLRGKSLIALAGTCLFAVLIIAVIGWSFVQKGQEYSATNYANSFTQLNYQRILTPVAREVALAERFADSVITKQWLANPGNKTIEQQWLDNTQGYLNTFQNHAMFIVNDASRQYFFADVDTPLSTQPIYRLEKNNSADAWYFAARSADDAFAVNVNYDEVLQAMKVWVNVPVFDKGAFVGLAGTGFSLDRFTEEFLESQTQGVTPFIINAQGLIEVHQDKGVILYNTKDKDSANSSVFSLLDDDDSKQDVKRALEQARQSEGHAVTVVVNQQGRKQLMAFVYFPLLDWFVVTNVDLANVNIFDTSLVLPAVSVFVLLLILLLIVFGFVVERLLIAPIRQLQLSARAISSGSYDVTLTAESNDEIGDLSKTFNKMAEQVRVHTQELEDKVQARTAELKHAHEKVVEAHGKMGASIDYASLIQKSILPDRQMRQLLGEEHSVIWRPRDVVGGDFYVFHTADEGCLLGVVDCAGHGVPGALMTMLMRAAIDYSISRIGITDPAALLSMIDDTLRSMLNEEISANKVATNADVGLVYVPNDGDNMRFSGAKIALYASNGEACIKHNSGRRAIGDRRRGEYTNTELPISGWTYYLTTDGFLDQAGGEKNFGFGNQRFETLLKDNAALPLGEQANSFEKALDDYMGDQPQRDDITLLSFRFDLKNTSA</sequence>
<proteinExistence type="predicted"/>
<comment type="caution">
    <text evidence="4">The sequence shown here is derived from an EMBL/GenBank/DDBJ whole genome shotgun (WGS) entry which is preliminary data.</text>
</comment>
<dbReference type="Gene3D" id="3.30.450.20">
    <property type="entry name" value="PAS domain"/>
    <property type="match status" value="1"/>
</dbReference>
<evidence type="ECO:0000256" key="2">
    <source>
        <dbReference type="SAM" id="Phobius"/>
    </source>
</evidence>
<dbReference type="AlphaFoldDB" id="A0A9X1LBP3"/>
<dbReference type="Gene3D" id="6.10.340.10">
    <property type="match status" value="1"/>
</dbReference>
<dbReference type="PANTHER" id="PTHR43156">
    <property type="entry name" value="STAGE II SPORULATION PROTEIN E-RELATED"/>
    <property type="match status" value="1"/>
</dbReference>
<dbReference type="GO" id="GO:0007165">
    <property type="term" value="P:signal transduction"/>
    <property type="evidence" value="ECO:0007669"/>
    <property type="project" value="InterPro"/>
</dbReference>